<evidence type="ECO:0000259" key="6">
    <source>
        <dbReference type="PROSITE" id="PS51746"/>
    </source>
</evidence>
<dbReference type="InterPro" id="IPR001932">
    <property type="entry name" value="PPM-type_phosphatase-like_dom"/>
</dbReference>
<dbReference type="SMART" id="SM00331">
    <property type="entry name" value="PP2C_SIG"/>
    <property type="match status" value="1"/>
</dbReference>
<dbReference type="SMART" id="SM00332">
    <property type="entry name" value="PP2Cc"/>
    <property type="match status" value="1"/>
</dbReference>
<evidence type="ECO:0000256" key="4">
    <source>
        <dbReference type="ARBA" id="ARBA00022840"/>
    </source>
</evidence>
<evidence type="ECO:0000256" key="3">
    <source>
        <dbReference type="ARBA" id="ARBA00022777"/>
    </source>
</evidence>
<proteinExistence type="predicted"/>
<dbReference type="SUPFAM" id="SSF56112">
    <property type="entry name" value="Protein kinase-like (PK-like)"/>
    <property type="match status" value="1"/>
</dbReference>
<evidence type="ECO:0000259" key="5">
    <source>
        <dbReference type="PROSITE" id="PS50011"/>
    </source>
</evidence>
<dbReference type="Gene3D" id="1.10.510.10">
    <property type="entry name" value="Transferase(Phosphotransferase) domain 1"/>
    <property type="match status" value="1"/>
</dbReference>
<gene>
    <name evidence="7" type="ORF">ACFOEB_11565</name>
</gene>
<dbReference type="CDD" id="cd14014">
    <property type="entry name" value="STKc_PknB_like"/>
    <property type="match status" value="1"/>
</dbReference>
<keyword evidence="3 7" id="KW-0418">Kinase</keyword>
<evidence type="ECO:0000256" key="1">
    <source>
        <dbReference type="ARBA" id="ARBA00022679"/>
    </source>
</evidence>
<dbReference type="CDD" id="cd00143">
    <property type="entry name" value="PP2Cc"/>
    <property type="match status" value="1"/>
</dbReference>
<dbReference type="Gene3D" id="3.30.200.20">
    <property type="entry name" value="Phosphorylase Kinase, domain 1"/>
    <property type="match status" value="1"/>
</dbReference>
<reference evidence="8" key="1">
    <citation type="journal article" date="2019" name="Int. J. Syst. Evol. Microbiol.">
        <title>The Global Catalogue of Microorganisms (GCM) 10K type strain sequencing project: providing services to taxonomists for standard genome sequencing and annotation.</title>
        <authorList>
            <consortium name="The Broad Institute Genomics Platform"/>
            <consortium name="The Broad Institute Genome Sequencing Center for Infectious Disease"/>
            <person name="Wu L."/>
            <person name="Ma J."/>
        </authorList>
    </citation>
    <scope>NUCLEOTIDE SEQUENCE [LARGE SCALE GENOMIC DNA]</scope>
    <source>
        <strain evidence="8">KCTC 52141</strain>
    </source>
</reference>
<keyword evidence="1" id="KW-0808">Transferase</keyword>
<evidence type="ECO:0000256" key="2">
    <source>
        <dbReference type="ARBA" id="ARBA00022741"/>
    </source>
</evidence>
<dbReference type="InterPro" id="IPR036457">
    <property type="entry name" value="PPM-type-like_dom_sf"/>
</dbReference>
<dbReference type="InterPro" id="IPR011009">
    <property type="entry name" value="Kinase-like_dom_sf"/>
</dbReference>
<name>A0ABV7HUQ6_9GAMM</name>
<comment type="caution">
    <text evidence="7">The sequence shown here is derived from an EMBL/GenBank/DDBJ whole genome shotgun (WGS) entry which is preliminary data.</text>
</comment>
<evidence type="ECO:0000313" key="7">
    <source>
        <dbReference type="EMBL" id="MFC3155840.1"/>
    </source>
</evidence>
<sequence length="573" mass="63789">MDHIQSSLQLDFAQLSDAGRKSENQDTVGARFPEGAALTTKGVAIAIADGVSSSEAARQASQTAITGFLTDYYATPDTWRTGQSANRVIQSLNRYLWSQSQNSVRQEGYLTTLSIIVIKGDKLFTFHVGDSRIYRLRGGQLELLTRDHTQKIDRRTTYLSRAMGADLSLEVDMETHEVELGDVFMLSTDGLHDWVDHRTLQAQLNEQSDLNALCHSLQQAALNAGCDDNISVQLARVKQLGTASQADTVTVLSRLPFAPLLNTGQTIDGLTVEKIMHESERSQVYLVKAPDGKSLVMKTPSVNYEDDPAYIERFVQESWIGARIGNRHVVRVIEPPQPRSCLYYLTEYIPGPTLSQVIRERAPLSVSDAVELAEQLVTGIRALHRKDTLHQDLKPDNVVLGTQGACLVDFGSCWVAGIQEMGSAITPDHILGTLDYSAPEYRYGGRTGPRSDQFSLAVLVYEMLTGKRPYGEAYGKAMSLNQFQKLSYRSALQYNPLVPIWLDRALEKALHIQPAQRYDALSEWLKDLQRPNPDWLTAKHKPLIERHPERVWKAAAIVGWLCVAGLAATLMVR</sequence>
<feature type="domain" description="Protein kinase" evidence="5">
    <location>
        <begin position="270"/>
        <end position="536"/>
    </location>
</feature>
<accession>A0ABV7HUQ6</accession>
<dbReference type="PANTHER" id="PTHR43289">
    <property type="entry name" value="MITOGEN-ACTIVATED PROTEIN KINASE KINASE KINASE 20-RELATED"/>
    <property type="match status" value="1"/>
</dbReference>
<organism evidence="7 8">
    <name type="scientific">Gilvimarinus japonicus</name>
    <dbReference type="NCBI Taxonomy" id="1796469"/>
    <lineage>
        <taxon>Bacteria</taxon>
        <taxon>Pseudomonadati</taxon>
        <taxon>Pseudomonadota</taxon>
        <taxon>Gammaproteobacteria</taxon>
        <taxon>Cellvibrionales</taxon>
        <taxon>Cellvibrionaceae</taxon>
        <taxon>Gilvimarinus</taxon>
    </lineage>
</organism>
<keyword evidence="8" id="KW-1185">Reference proteome</keyword>
<dbReference type="PROSITE" id="PS50011">
    <property type="entry name" value="PROTEIN_KINASE_DOM"/>
    <property type="match status" value="1"/>
</dbReference>
<dbReference type="EMBL" id="JBHRTL010000007">
    <property type="protein sequence ID" value="MFC3155840.1"/>
    <property type="molecule type" value="Genomic_DNA"/>
</dbReference>
<dbReference type="Pfam" id="PF00069">
    <property type="entry name" value="Pkinase"/>
    <property type="match status" value="1"/>
</dbReference>
<feature type="domain" description="PPM-type phosphatase" evidence="6">
    <location>
        <begin position="11"/>
        <end position="237"/>
    </location>
</feature>
<dbReference type="RefSeq" id="WP_339617134.1">
    <property type="nucleotide sequence ID" value="NZ_AP031500.1"/>
</dbReference>
<dbReference type="SUPFAM" id="SSF81606">
    <property type="entry name" value="PP2C-like"/>
    <property type="match status" value="1"/>
</dbReference>
<dbReference type="PROSITE" id="PS51746">
    <property type="entry name" value="PPM_2"/>
    <property type="match status" value="1"/>
</dbReference>
<dbReference type="PANTHER" id="PTHR43289:SF6">
    <property type="entry name" value="SERINE_THREONINE-PROTEIN KINASE NEKL-3"/>
    <property type="match status" value="1"/>
</dbReference>
<dbReference type="Proteomes" id="UP001595548">
    <property type="component" value="Unassembled WGS sequence"/>
</dbReference>
<protein>
    <submittedName>
        <fullName evidence="7">Protein kinase</fullName>
    </submittedName>
</protein>
<keyword evidence="4" id="KW-0067">ATP-binding</keyword>
<keyword evidence="2" id="KW-0547">Nucleotide-binding</keyword>
<dbReference type="GO" id="GO:0016301">
    <property type="term" value="F:kinase activity"/>
    <property type="evidence" value="ECO:0007669"/>
    <property type="project" value="UniProtKB-KW"/>
</dbReference>
<dbReference type="Gene3D" id="3.60.40.10">
    <property type="entry name" value="PPM-type phosphatase domain"/>
    <property type="match status" value="1"/>
</dbReference>
<dbReference type="Pfam" id="PF13672">
    <property type="entry name" value="PP2C_2"/>
    <property type="match status" value="1"/>
</dbReference>
<evidence type="ECO:0000313" key="8">
    <source>
        <dbReference type="Proteomes" id="UP001595548"/>
    </source>
</evidence>
<dbReference type="SMART" id="SM00220">
    <property type="entry name" value="S_TKc"/>
    <property type="match status" value="1"/>
</dbReference>
<dbReference type="InterPro" id="IPR000719">
    <property type="entry name" value="Prot_kinase_dom"/>
</dbReference>